<dbReference type="eggNOG" id="ENOG50304SU">
    <property type="taxonomic scope" value="Bacteria"/>
</dbReference>
<dbReference type="RefSeq" id="WP_036121562.1">
    <property type="nucleotide sequence ID" value="NZ_BMET01000001.1"/>
</dbReference>
<dbReference type="AlphaFoldDB" id="A0A084TI51"/>
<dbReference type="OrthoDB" id="1144234at2"/>
<protein>
    <submittedName>
        <fullName evidence="1">Na(+)-translocating NADH-quinone reductase subunit F</fullName>
    </submittedName>
</protein>
<reference evidence="2" key="2">
    <citation type="submission" date="2014-07" db="EMBL/GenBank/DDBJ databases">
        <title>Genome sequence of Mangrovimonas yunxiaonensis.</title>
        <authorList>
            <person name="Li Y."/>
            <person name="Zheng T."/>
        </authorList>
    </citation>
    <scope>NUCLEOTIDE SEQUENCE [LARGE SCALE GENOMIC DNA]</scope>
    <source>
        <strain evidence="2">LY01</strain>
    </source>
</reference>
<dbReference type="STRING" id="1197477.IA57_07840"/>
<dbReference type="EMBL" id="JPFK01000007">
    <property type="protein sequence ID" value="KFB00387.1"/>
    <property type="molecule type" value="Genomic_DNA"/>
</dbReference>
<proteinExistence type="predicted"/>
<reference evidence="1 2" key="1">
    <citation type="journal article" date="2014" name="Genome Announc.">
        <title>Draft Genome Sequence of the Algicidal Bacterium Mangrovimonas yunxiaonensis Strain LY01.</title>
        <authorList>
            <person name="Li Y."/>
            <person name="Zhu H."/>
            <person name="Li C."/>
            <person name="Zhang H."/>
            <person name="Chen Z."/>
            <person name="Zheng W."/>
            <person name="Xu H."/>
            <person name="Zheng T."/>
        </authorList>
    </citation>
    <scope>NUCLEOTIDE SEQUENCE [LARGE SCALE GENOMIC DNA]</scope>
    <source>
        <strain evidence="1 2">LY01</strain>
    </source>
</reference>
<comment type="caution">
    <text evidence="1">The sequence shown here is derived from an EMBL/GenBank/DDBJ whole genome shotgun (WGS) entry which is preliminary data.</text>
</comment>
<sequence>MKTTARFEAAVIKLYTAFHSNTLNPECCKQCAVGNILNQTAQWKHLSDEHGSLNLNYIGLVNQRFGRRFNGYTPLELLQIEHAFLKGCGYQLPLNHKNSKPEHATNPDNLFKGLSYVVEVLCKLDNLPNVMDCSKMFNYNAEHLSSSIK</sequence>
<evidence type="ECO:0000313" key="1">
    <source>
        <dbReference type="EMBL" id="KFB00387.1"/>
    </source>
</evidence>
<evidence type="ECO:0000313" key="2">
    <source>
        <dbReference type="Proteomes" id="UP000028521"/>
    </source>
</evidence>
<keyword evidence="2" id="KW-1185">Reference proteome</keyword>
<organism evidence="1 2">
    <name type="scientific">Mangrovimonas yunxiaonensis</name>
    <dbReference type="NCBI Taxonomy" id="1197477"/>
    <lineage>
        <taxon>Bacteria</taxon>
        <taxon>Pseudomonadati</taxon>
        <taxon>Bacteroidota</taxon>
        <taxon>Flavobacteriia</taxon>
        <taxon>Flavobacteriales</taxon>
        <taxon>Flavobacteriaceae</taxon>
        <taxon>Mangrovimonas</taxon>
    </lineage>
</organism>
<gene>
    <name evidence="1" type="ORF">IA57_07840</name>
</gene>
<dbReference type="Proteomes" id="UP000028521">
    <property type="component" value="Unassembled WGS sequence"/>
</dbReference>
<accession>A0A084TI51</accession>
<name>A0A084TI51_9FLAO</name>